<dbReference type="Pfam" id="PF00440">
    <property type="entry name" value="TetR_N"/>
    <property type="match status" value="1"/>
</dbReference>
<evidence type="ECO:0000256" key="3">
    <source>
        <dbReference type="ARBA" id="ARBA00023163"/>
    </source>
</evidence>
<dbReference type="Proteomes" id="UP000724149">
    <property type="component" value="Unassembled WGS sequence"/>
</dbReference>
<dbReference type="PANTHER" id="PTHR30055:SF234">
    <property type="entry name" value="HTH-TYPE TRANSCRIPTIONAL REGULATOR BETI"/>
    <property type="match status" value="1"/>
</dbReference>
<protein>
    <submittedName>
        <fullName evidence="6">TetR/AcrR family transcriptional regulator</fullName>
    </submittedName>
</protein>
<proteinExistence type="predicted"/>
<dbReference type="RefSeq" id="WP_177502720.1">
    <property type="nucleotide sequence ID" value="NZ_JACSNR010000006.1"/>
</dbReference>
<keyword evidence="2 4" id="KW-0238">DNA-binding</keyword>
<dbReference type="PROSITE" id="PS50977">
    <property type="entry name" value="HTH_TETR_2"/>
    <property type="match status" value="1"/>
</dbReference>
<comment type="caution">
    <text evidence="6">The sequence shown here is derived from an EMBL/GenBank/DDBJ whole genome shotgun (WGS) entry which is preliminary data.</text>
</comment>
<dbReference type="InterPro" id="IPR009057">
    <property type="entry name" value="Homeodomain-like_sf"/>
</dbReference>
<keyword evidence="3" id="KW-0804">Transcription</keyword>
<gene>
    <name evidence="6" type="ORF">H9X81_07150</name>
</gene>
<evidence type="ECO:0000256" key="4">
    <source>
        <dbReference type="PROSITE-ProRule" id="PRU00335"/>
    </source>
</evidence>
<sequence>MPKVAYSEEDRRRVREELLTTALKLMSTQGIQHTTVEQVYRSVGISRSFFYAFFPTKEDLIVEALYLQQPRLLEYARSRMEDPAISWREGVRQFLDTCCYGGRNGVAVLSVDEQQMLFQRLSEESFRTFRTRQRQLFEGILESFGIAPEPDRVDLFINLSLAVIVLSRAIPQTLPMFVPDAARESTAFQIRCIVDWLESLREQPGEQH</sequence>
<accession>A0ABS2GNR8</accession>
<dbReference type="SUPFAM" id="SSF46689">
    <property type="entry name" value="Homeodomain-like"/>
    <property type="match status" value="1"/>
</dbReference>
<dbReference type="Gene3D" id="1.10.357.10">
    <property type="entry name" value="Tetracycline Repressor, domain 2"/>
    <property type="match status" value="1"/>
</dbReference>
<reference evidence="6 7" key="1">
    <citation type="journal article" date="2021" name="Sci. Rep.">
        <title>The distribution of antibiotic resistance genes in chicken gut microbiota commensals.</title>
        <authorList>
            <person name="Juricova H."/>
            <person name="Matiasovicova J."/>
            <person name="Kubasova T."/>
            <person name="Cejkova D."/>
            <person name="Rychlik I."/>
        </authorList>
    </citation>
    <scope>NUCLEOTIDE SEQUENCE [LARGE SCALE GENOMIC DNA]</scope>
    <source>
        <strain evidence="6 7">An564</strain>
    </source>
</reference>
<evidence type="ECO:0000313" key="7">
    <source>
        <dbReference type="Proteomes" id="UP000724149"/>
    </source>
</evidence>
<evidence type="ECO:0000256" key="2">
    <source>
        <dbReference type="ARBA" id="ARBA00023125"/>
    </source>
</evidence>
<dbReference type="InterPro" id="IPR001647">
    <property type="entry name" value="HTH_TetR"/>
</dbReference>
<keyword evidence="1" id="KW-0805">Transcription regulation</keyword>
<keyword evidence="7" id="KW-1185">Reference proteome</keyword>
<organism evidence="6 7">
    <name type="scientific">Hydrogenoanaerobacterium saccharovorans</name>
    <dbReference type="NCBI Taxonomy" id="474960"/>
    <lineage>
        <taxon>Bacteria</taxon>
        <taxon>Bacillati</taxon>
        <taxon>Bacillota</taxon>
        <taxon>Clostridia</taxon>
        <taxon>Eubacteriales</taxon>
        <taxon>Oscillospiraceae</taxon>
        <taxon>Hydrogenoanaerobacterium</taxon>
    </lineage>
</organism>
<dbReference type="PRINTS" id="PR00455">
    <property type="entry name" value="HTHTETR"/>
</dbReference>
<evidence type="ECO:0000256" key="1">
    <source>
        <dbReference type="ARBA" id="ARBA00023015"/>
    </source>
</evidence>
<dbReference type="PANTHER" id="PTHR30055">
    <property type="entry name" value="HTH-TYPE TRANSCRIPTIONAL REGULATOR RUTR"/>
    <property type="match status" value="1"/>
</dbReference>
<dbReference type="EMBL" id="JACSNR010000006">
    <property type="protein sequence ID" value="MBM6923463.1"/>
    <property type="molecule type" value="Genomic_DNA"/>
</dbReference>
<feature type="DNA-binding region" description="H-T-H motif" evidence="4">
    <location>
        <begin position="35"/>
        <end position="54"/>
    </location>
</feature>
<feature type="domain" description="HTH tetR-type" evidence="5">
    <location>
        <begin position="12"/>
        <end position="72"/>
    </location>
</feature>
<name>A0ABS2GNR8_9FIRM</name>
<evidence type="ECO:0000313" key="6">
    <source>
        <dbReference type="EMBL" id="MBM6923463.1"/>
    </source>
</evidence>
<evidence type="ECO:0000259" key="5">
    <source>
        <dbReference type="PROSITE" id="PS50977"/>
    </source>
</evidence>
<dbReference type="InterPro" id="IPR050109">
    <property type="entry name" value="HTH-type_TetR-like_transc_reg"/>
</dbReference>